<dbReference type="OMA" id="VVCAWAF"/>
<keyword evidence="3" id="KW-0813">Transport</keyword>
<dbReference type="STRING" id="105231.A0A1Y1IJI5"/>
<dbReference type="Pfam" id="PF13967">
    <property type="entry name" value="RSN1_TM"/>
    <property type="match status" value="1"/>
</dbReference>
<feature type="region of interest" description="Disordered" evidence="7">
    <location>
        <begin position="715"/>
        <end position="858"/>
    </location>
</feature>
<evidence type="ECO:0000313" key="13">
    <source>
        <dbReference type="Proteomes" id="UP000054558"/>
    </source>
</evidence>
<dbReference type="Pfam" id="PF14703">
    <property type="entry name" value="PHM7_cyt"/>
    <property type="match status" value="1"/>
</dbReference>
<evidence type="ECO:0000313" key="12">
    <source>
        <dbReference type="EMBL" id="GAQ91055.1"/>
    </source>
</evidence>
<evidence type="ECO:0000256" key="2">
    <source>
        <dbReference type="ARBA" id="ARBA00007779"/>
    </source>
</evidence>
<organism evidence="12 13">
    <name type="scientific">Klebsormidium nitens</name>
    <name type="common">Green alga</name>
    <name type="synonym">Ulothrix nitens</name>
    <dbReference type="NCBI Taxonomy" id="105231"/>
    <lineage>
        <taxon>Eukaryota</taxon>
        <taxon>Viridiplantae</taxon>
        <taxon>Streptophyta</taxon>
        <taxon>Klebsormidiophyceae</taxon>
        <taxon>Klebsormidiales</taxon>
        <taxon>Klebsormidiaceae</taxon>
        <taxon>Klebsormidium</taxon>
    </lineage>
</organism>
<dbReference type="OrthoDB" id="1689567at2759"/>
<keyword evidence="6 8" id="KW-0472">Membrane</keyword>
<dbReference type="EMBL" id="DF237669">
    <property type="protein sequence ID" value="GAQ91055.1"/>
    <property type="molecule type" value="Genomic_DNA"/>
</dbReference>
<evidence type="ECO:0000256" key="4">
    <source>
        <dbReference type="ARBA" id="ARBA00022692"/>
    </source>
</evidence>
<reference evidence="12 13" key="1">
    <citation type="journal article" date="2014" name="Nat. Commun.">
        <title>Klebsormidium flaccidum genome reveals primary factors for plant terrestrial adaptation.</title>
        <authorList>
            <person name="Hori K."/>
            <person name="Maruyama F."/>
            <person name="Fujisawa T."/>
            <person name="Togashi T."/>
            <person name="Yamamoto N."/>
            <person name="Seo M."/>
            <person name="Sato S."/>
            <person name="Yamada T."/>
            <person name="Mori H."/>
            <person name="Tajima N."/>
            <person name="Moriyama T."/>
            <person name="Ikeuchi M."/>
            <person name="Watanabe M."/>
            <person name="Wada H."/>
            <person name="Kobayashi K."/>
            <person name="Saito M."/>
            <person name="Masuda T."/>
            <person name="Sasaki-Sekimoto Y."/>
            <person name="Mashiguchi K."/>
            <person name="Awai K."/>
            <person name="Shimojima M."/>
            <person name="Masuda S."/>
            <person name="Iwai M."/>
            <person name="Nobusawa T."/>
            <person name="Narise T."/>
            <person name="Kondo S."/>
            <person name="Saito H."/>
            <person name="Sato R."/>
            <person name="Murakawa M."/>
            <person name="Ihara Y."/>
            <person name="Oshima-Yamada Y."/>
            <person name="Ohtaka K."/>
            <person name="Satoh M."/>
            <person name="Sonobe K."/>
            <person name="Ishii M."/>
            <person name="Ohtani R."/>
            <person name="Kanamori-Sato M."/>
            <person name="Honoki R."/>
            <person name="Miyazaki D."/>
            <person name="Mochizuki H."/>
            <person name="Umetsu J."/>
            <person name="Higashi K."/>
            <person name="Shibata D."/>
            <person name="Kamiya Y."/>
            <person name="Sato N."/>
            <person name="Nakamura Y."/>
            <person name="Tabata S."/>
            <person name="Ida S."/>
            <person name="Kurokawa K."/>
            <person name="Ohta H."/>
        </authorList>
    </citation>
    <scope>NUCLEOTIDE SEQUENCE [LARGE SCALE GENOMIC DNA]</scope>
    <source>
        <strain evidence="12 13">NIES-2285</strain>
    </source>
</reference>
<feature type="transmembrane region" description="Helical" evidence="8">
    <location>
        <begin position="96"/>
        <end position="118"/>
    </location>
</feature>
<evidence type="ECO:0000256" key="1">
    <source>
        <dbReference type="ARBA" id="ARBA00004141"/>
    </source>
</evidence>
<keyword evidence="5 8" id="KW-1133">Transmembrane helix</keyword>
<evidence type="ECO:0000256" key="6">
    <source>
        <dbReference type="ARBA" id="ARBA00023136"/>
    </source>
</evidence>
<comment type="subcellular location">
    <subcellularLocation>
        <location evidence="1">Membrane</location>
        <topology evidence="1">Multi-pass membrane protein</topology>
    </subcellularLocation>
</comment>
<protein>
    <submittedName>
        <fullName evidence="12">Early-responsive to dehydration stress-related protein</fullName>
    </submittedName>
</protein>
<feature type="domain" description="CSC1/OSCA1-like N-terminal transmembrane" evidence="10">
    <location>
        <begin position="7"/>
        <end position="173"/>
    </location>
</feature>
<evidence type="ECO:0000259" key="10">
    <source>
        <dbReference type="Pfam" id="PF13967"/>
    </source>
</evidence>
<dbReference type="Proteomes" id="UP000054558">
    <property type="component" value="Unassembled WGS sequence"/>
</dbReference>
<dbReference type="Pfam" id="PF02714">
    <property type="entry name" value="RSN1_7TM"/>
    <property type="match status" value="1"/>
</dbReference>
<feature type="transmembrane region" description="Helical" evidence="8">
    <location>
        <begin position="369"/>
        <end position="393"/>
    </location>
</feature>
<evidence type="ECO:0000256" key="8">
    <source>
        <dbReference type="SAM" id="Phobius"/>
    </source>
</evidence>
<feature type="transmembrane region" description="Helical" evidence="8">
    <location>
        <begin position="421"/>
        <end position="441"/>
    </location>
</feature>
<proteinExistence type="inferred from homology"/>
<gene>
    <name evidence="12" type="ORF">KFL_007200050</name>
</gene>
<dbReference type="GO" id="GO:0005227">
    <property type="term" value="F:calcium-activated cation channel activity"/>
    <property type="evidence" value="ECO:0000318"/>
    <property type="project" value="GO_Central"/>
</dbReference>
<feature type="transmembrane region" description="Helical" evidence="8">
    <location>
        <begin position="581"/>
        <end position="597"/>
    </location>
</feature>
<evidence type="ECO:0000256" key="7">
    <source>
        <dbReference type="SAM" id="MobiDB-lite"/>
    </source>
</evidence>
<evidence type="ECO:0000259" key="11">
    <source>
        <dbReference type="Pfam" id="PF14703"/>
    </source>
</evidence>
<keyword evidence="4 8" id="KW-0812">Transmembrane</keyword>
<feature type="compositionally biased region" description="Polar residues" evidence="7">
    <location>
        <begin position="792"/>
        <end position="802"/>
    </location>
</feature>
<name>A0A1Y1IJI5_KLENI</name>
<dbReference type="InterPro" id="IPR045122">
    <property type="entry name" value="Csc1-like"/>
</dbReference>
<feature type="transmembrane region" description="Helical" evidence="8">
    <location>
        <begin position="618"/>
        <end position="640"/>
    </location>
</feature>
<feature type="compositionally biased region" description="Low complexity" evidence="7">
    <location>
        <begin position="829"/>
        <end position="842"/>
    </location>
</feature>
<feature type="compositionally biased region" description="Polar residues" evidence="7">
    <location>
        <begin position="748"/>
        <end position="770"/>
    </location>
</feature>
<comment type="similarity">
    <text evidence="2">Belongs to the CSC1 (TC 1.A.17) family.</text>
</comment>
<feature type="transmembrane region" description="Helical" evidence="8">
    <location>
        <begin position="152"/>
        <end position="171"/>
    </location>
</feature>
<feature type="transmembrane region" description="Helical" evidence="8">
    <location>
        <begin position="12"/>
        <end position="28"/>
    </location>
</feature>
<feature type="transmembrane region" description="Helical" evidence="8">
    <location>
        <begin position="461"/>
        <end position="480"/>
    </location>
</feature>
<keyword evidence="13" id="KW-1185">Reference proteome</keyword>
<dbReference type="PANTHER" id="PTHR13018:SF5">
    <property type="entry name" value="RE44586P"/>
    <property type="match status" value="1"/>
</dbReference>
<sequence>MAGISDLLTSMGINMGLVTLFLTLYSMFSKQPFNARVYFTRQYIKTKDFGRTESGRLVINPLEYLTMAAWLKKAIVLPEDDLLGIAGLDAVVLMRLFILSIKLFGFCSVIGLFVLMPINATDKFLTLHKGKINYEGIDKLSLANVSLGSKRLWAHLIAVYLISGYAFWLLWKEYKEISEMRHSYLADAKRAPDQFTVLTRQVPPSATETISEHVEHFFTVQHPHTYLTHRVVVDANHLEDLKKQRDKALNKLEGAEIVHARNPEKRPRQKLGFLGLYGHEVDALDHFTRERDRLNALIEKEKEALLHKKHALMPTAFVSFKSRWGAAVAAQTQQTRNPQTWKTEWAPEPRDVFWPNLAIPPHHLFVRELAVTAAVFWLCFFYMIPVVFVQTLAELKNLEKTGSWVRAIATCPGIGQFLQGFLPGLALKLFLMLLPGILMILSKIEGHISNSNLARVAAGKLFMFLVINGFFGSVLTGSLFKQLNLFFSQPKNIPKALGAAIPAKSTFFITYIMVDGWAGSSAEILQLIPLILYHLRMALLVRTAEDRFQALNLRPVIYETVVPSLLFYILIGLVYSCVSPLLLPFIFIHFGLGYVVYRNQIINVYERAYESNGRFWPYIHSRIVTCLYVMQITLIGVFILKDAKQQTPFLFPLPVLTFLFNRWCKDAFFPSFARYSIESAMTKDTLDWARADSVDPISFVKDAYLHPAFKDKKRLPRPGLASPRSGGESSGEEDGEEPRVVPLKGKYRQSNRSGRESVQSGRESLNGRESQNGDRSGRESLTGDPFLEPGQGRSSQDGSCRSPSDLGRNGTERSGAESGRKETWRESKAGSARASKRSSAIAPLPPEEEVEVHEFTTD</sequence>
<evidence type="ECO:0000256" key="3">
    <source>
        <dbReference type="ARBA" id="ARBA00022448"/>
    </source>
</evidence>
<dbReference type="InterPro" id="IPR003864">
    <property type="entry name" value="CSC1/OSCA1-like_7TM"/>
</dbReference>
<accession>A0A1Y1IJI5</accession>
<dbReference type="PANTHER" id="PTHR13018">
    <property type="entry name" value="PROBABLE MEMBRANE PROTEIN DUF221-RELATED"/>
    <property type="match status" value="1"/>
</dbReference>
<feature type="transmembrane region" description="Helical" evidence="8">
    <location>
        <begin position="556"/>
        <end position="575"/>
    </location>
</feature>
<feature type="domain" description="CSC1/OSCA1-like 7TM region" evidence="9">
    <location>
        <begin position="367"/>
        <end position="638"/>
    </location>
</feature>
<evidence type="ECO:0000256" key="5">
    <source>
        <dbReference type="ARBA" id="ARBA00022989"/>
    </source>
</evidence>
<evidence type="ECO:0000259" key="9">
    <source>
        <dbReference type="Pfam" id="PF02714"/>
    </source>
</evidence>
<feature type="domain" description="CSC1/OSCA1-like cytosolic" evidence="11">
    <location>
        <begin position="194"/>
        <end position="356"/>
    </location>
</feature>
<dbReference type="InterPro" id="IPR027815">
    <property type="entry name" value="CSC1/OSCA1-like_cyt"/>
</dbReference>
<feature type="compositionally biased region" description="Basic and acidic residues" evidence="7">
    <location>
        <begin position="810"/>
        <end position="828"/>
    </location>
</feature>
<dbReference type="InterPro" id="IPR032880">
    <property type="entry name" value="CSC1/OSCA1-like_N"/>
</dbReference>
<dbReference type="AlphaFoldDB" id="A0A1Y1IJI5"/>
<dbReference type="GO" id="GO:0005886">
    <property type="term" value="C:plasma membrane"/>
    <property type="evidence" value="ECO:0000318"/>
    <property type="project" value="GO_Central"/>
</dbReference>
<feature type="transmembrane region" description="Helical" evidence="8">
    <location>
        <begin position="517"/>
        <end position="535"/>
    </location>
</feature>